<dbReference type="PROSITE" id="PS51198">
    <property type="entry name" value="UVRD_HELICASE_ATP_BIND"/>
    <property type="match status" value="1"/>
</dbReference>
<feature type="binding site" evidence="9">
    <location>
        <begin position="29"/>
        <end position="36"/>
    </location>
    <ligand>
        <name>ATP</name>
        <dbReference type="ChEBI" id="CHEBI:30616"/>
    </ligand>
</feature>
<evidence type="ECO:0000259" key="10">
    <source>
        <dbReference type="PROSITE" id="PS51198"/>
    </source>
</evidence>
<dbReference type="EMBL" id="CP036274">
    <property type="protein sequence ID" value="QDU26274.1"/>
    <property type="molecule type" value="Genomic_DNA"/>
</dbReference>
<organism evidence="11 12">
    <name type="scientific">Anatilimnocola aggregata</name>
    <dbReference type="NCBI Taxonomy" id="2528021"/>
    <lineage>
        <taxon>Bacteria</taxon>
        <taxon>Pseudomonadati</taxon>
        <taxon>Planctomycetota</taxon>
        <taxon>Planctomycetia</taxon>
        <taxon>Pirellulales</taxon>
        <taxon>Pirellulaceae</taxon>
        <taxon>Anatilimnocola</taxon>
    </lineage>
</organism>
<keyword evidence="5" id="KW-0413">Isomerase</keyword>
<reference evidence="11 12" key="1">
    <citation type="submission" date="2019-02" db="EMBL/GenBank/DDBJ databases">
        <title>Deep-cultivation of Planctomycetes and their phenomic and genomic characterization uncovers novel biology.</title>
        <authorList>
            <person name="Wiegand S."/>
            <person name="Jogler M."/>
            <person name="Boedeker C."/>
            <person name="Pinto D."/>
            <person name="Vollmers J."/>
            <person name="Rivas-Marin E."/>
            <person name="Kohn T."/>
            <person name="Peeters S.H."/>
            <person name="Heuer A."/>
            <person name="Rast P."/>
            <person name="Oberbeckmann S."/>
            <person name="Bunk B."/>
            <person name="Jeske O."/>
            <person name="Meyerdierks A."/>
            <person name="Storesund J.E."/>
            <person name="Kallscheuer N."/>
            <person name="Luecker S."/>
            <person name="Lage O.M."/>
            <person name="Pohl T."/>
            <person name="Merkel B.J."/>
            <person name="Hornburger P."/>
            <person name="Mueller R.-W."/>
            <person name="Bruemmer F."/>
            <person name="Labrenz M."/>
            <person name="Spormann A.M."/>
            <person name="Op den Camp H."/>
            <person name="Overmann J."/>
            <person name="Amann R."/>
            <person name="Jetten M.S.M."/>
            <person name="Mascher T."/>
            <person name="Medema M.H."/>
            <person name="Devos D.P."/>
            <person name="Kaster A.-K."/>
            <person name="Ovreas L."/>
            <person name="Rohde M."/>
            <person name="Galperin M.Y."/>
            <person name="Jogler C."/>
        </authorList>
    </citation>
    <scope>NUCLEOTIDE SEQUENCE [LARGE SCALE GENOMIC DNA]</scope>
    <source>
        <strain evidence="11 12">ETA_A8</strain>
    </source>
</reference>
<evidence type="ECO:0000256" key="1">
    <source>
        <dbReference type="ARBA" id="ARBA00022741"/>
    </source>
</evidence>
<gene>
    <name evidence="11" type="ORF">ETAA8_13510</name>
</gene>
<dbReference type="OrthoDB" id="9787585at2"/>
<comment type="catalytic activity">
    <reaction evidence="6">
        <text>Couples ATP hydrolysis with the unwinding of duplex DNA by translocating in the 3'-5' direction.</text>
        <dbReference type="EC" id="5.6.2.4"/>
    </reaction>
</comment>
<dbReference type="InterPro" id="IPR027417">
    <property type="entry name" value="P-loop_NTPase"/>
</dbReference>
<evidence type="ECO:0000256" key="8">
    <source>
        <dbReference type="ARBA" id="ARBA00048988"/>
    </source>
</evidence>
<evidence type="ECO:0000313" key="11">
    <source>
        <dbReference type="EMBL" id="QDU26274.1"/>
    </source>
</evidence>
<keyword evidence="1 9" id="KW-0547">Nucleotide-binding</keyword>
<accession>A0A517Y7Q9</accession>
<dbReference type="InterPro" id="IPR014016">
    <property type="entry name" value="UvrD-like_ATP-bd"/>
</dbReference>
<keyword evidence="2 9" id="KW-0378">Hydrolase</keyword>
<sequence length="464" mass="51838">MRTLPRVSPTPEQLPLITNTRPGVVIIRGAAGSGKTTTALLRLKQLSAFWLARREREQITTPVRVLVITYNRTLRGYIADLAAQQIIGRANLDMEILTFAKWAKGILGNVKVVDPAQNTELVRLCGLLPLPTAFVQGEVDYLLGRFIPTRLSDYLTCRRDGRGAMPRVDRAMRQRILDEVVAPYLAWKREAQVLDWNDLAIQSADVVEPAGYDVIISDEVQDLSANQVRALMHFANDPSSVTFVLDAAQRIYPRGFTWAEAGVEVSPANSHRLSKNYRNTKEICQFALPLLNGLEIGDDGTFPNFDSCTTTGPKPIVLKGLFRNQVQFAINYLAEHVDLSTESVAFLHAKGWFDFLKQQLDSNSYSYITITRQSEWPPGDENIALSTMSSAKGLEFDYVFLLGLSDDATIGSVDVEDSQLENLRRLFAMSITRARKAVVVGYKPTEESHLLSFLQHDTFEAIDV</sequence>
<evidence type="ECO:0000256" key="9">
    <source>
        <dbReference type="PROSITE-ProRule" id="PRU00560"/>
    </source>
</evidence>
<dbReference type="Proteomes" id="UP000315017">
    <property type="component" value="Chromosome"/>
</dbReference>
<dbReference type="GO" id="GO:0016887">
    <property type="term" value="F:ATP hydrolysis activity"/>
    <property type="evidence" value="ECO:0007669"/>
    <property type="project" value="RHEA"/>
</dbReference>
<dbReference type="GO" id="GO:0043138">
    <property type="term" value="F:3'-5' DNA helicase activity"/>
    <property type="evidence" value="ECO:0007669"/>
    <property type="project" value="UniProtKB-EC"/>
</dbReference>
<evidence type="ECO:0000256" key="7">
    <source>
        <dbReference type="ARBA" id="ARBA00034808"/>
    </source>
</evidence>
<keyword evidence="12" id="KW-1185">Reference proteome</keyword>
<comment type="catalytic activity">
    <reaction evidence="8">
        <text>ATP + H2O = ADP + phosphate + H(+)</text>
        <dbReference type="Rhea" id="RHEA:13065"/>
        <dbReference type="ChEBI" id="CHEBI:15377"/>
        <dbReference type="ChEBI" id="CHEBI:15378"/>
        <dbReference type="ChEBI" id="CHEBI:30616"/>
        <dbReference type="ChEBI" id="CHEBI:43474"/>
        <dbReference type="ChEBI" id="CHEBI:456216"/>
        <dbReference type="EC" id="5.6.2.4"/>
    </reaction>
</comment>
<evidence type="ECO:0000256" key="6">
    <source>
        <dbReference type="ARBA" id="ARBA00034617"/>
    </source>
</evidence>
<dbReference type="GO" id="GO:0005524">
    <property type="term" value="F:ATP binding"/>
    <property type="evidence" value="ECO:0007669"/>
    <property type="project" value="UniProtKB-UniRule"/>
</dbReference>
<dbReference type="PANTHER" id="PTHR11070">
    <property type="entry name" value="UVRD / RECB / PCRA DNA HELICASE FAMILY MEMBER"/>
    <property type="match status" value="1"/>
</dbReference>
<keyword evidence="3 9" id="KW-0347">Helicase</keyword>
<protein>
    <recommendedName>
        <fullName evidence="7">DNA 3'-5' helicase</fullName>
        <ecNumber evidence="7">5.6.2.4</ecNumber>
    </recommendedName>
</protein>
<evidence type="ECO:0000256" key="5">
    <source>
        <dbReference type="ARBA" id="ARBA00023235"/>
    </source>
</evidence>
<evidence type="ECO:0000256" key="3">
    <source>
        <dbReference type="ARBA" id="ARBA00022806"/>
    </source>
</evidence>
<dbReference type="GO" id="GO:0005829">
    <property type="term" value="C:cytosol"/>
    <property type="evidence" value="ECO:0007669"/>
    <property type="project" value="TreeGrafter"/>
</dbReference>
<feature type="domain" description="UvrD-like helicase ATP-binding" evidence="10">
    <location>
        <begin position="8"/>
        <end position="280"/>
    </location>
</feature>
<dbReference type="Pfam" id="PF13361">
    <property type="entry name" value="UvrD_C"/>
    <property type="match status" value="1"/>
</dbReference>
<dbReference type="Pfam" id="PF13245">
    <property type="entry name" value="AAA_19"/>
    <property type="match status" value="1"/>
</dbReference>
<dbReference type="PANTHER" id="PTHR11070:SF45">
    <property type="entry name" value="DNA 3'-5' HELICASE"/>
    <property type="match status" value="1"/>
</dbReference>
<dbReference type="InterPro" id="IPR014017">
    <property type="entry name" value="DNA_helicase_UvrD-like_C"/>
</dbReference>
<dbReference type="GO" id="GO:0000725">
    <property type="term" value="P:recombinational repair"/>
    <property type="evidence" value="ECO:0007669"/>
    <property type="project" value="TreeGrafter"/>
</dbReference>
<dbReference type="SUPFAM" id="SSF52540">
    <property type="entry name" value="P-loop containing nucleoside triphosphate hydrolases"/>
    <property type="match status" value="1"/>
</dbReference>
<evidence type="ECO:0000256" key="2">
    <source>
        <dbReference type="ARBA" id="ARBA00022801"/>
    </source>
</evidence>
<evidence type="ECO:0000313" key="12">
    <source>
        <dbReference type="Proteomes" id="UP000315017"/>
    </source>
</evidence>
<dbReference type="EC" id="5.6.2.4" evidence="7"/>
<dbReference type="AlphaFoldDB" id="A0A517Y7Q9"/>
<keyword evidence="4 9" id="KW-0067">ATP-binding</keyword>
<dbReference type="KEGG" id="aagg:ETAA8_13510"/>
<proteinExistence type="predicted"/>
<dbReference type="Gene3D" id="3.40.50.300">
    <property type="entry name" value="P-loop containing nucleotide triphosphate hydrolases"/>
    <property type="match status" value="2"/>
</dbReference>
<dbReference type="InterPro" id="IPR000212">
    <property type="entry name" value="DNA_helicase_UvrD/REP"/>
</dbReference>
<name>A0A517Y7Q9_9BACT</name>
<dbReference type="GO" id="GO:0003677">
    <property type="term" value="F:DNA binding"/>
    <property type="evidence" value="ECO:0007669"/>
    <property type="project" value="InterPro"/>
</dbReference>
<evidence type="ECO:0000256" key="4">
    <source>
        <dbReference type="ARBA" id="ARBA00022840"/>
    </source>
</evidence>